<reference evidence="3" key="1">
    <citation type="journal article" date="2019" name="Int. J. Syst. Evol. Microbiol.">
        <title>The Global Catalogue of Microorganisms (GCM) 10K type strain sequencing project: providing services to taxonomists for standard genome sequencing and annotation.</title>
        <authorList>
            <consortium name="The Broad Institute Genomics Platform"/>
            <consortium name="The Broad Institute Genome Sequencing Center for Infectious Disease"/>
            <person name="Wu L."/>
            <person name="Ma J."/>
        </authorList>
    </citation>
    <scope>NUCLEOTIDE SEQUENCE [LARGE SCALE GENOMIC DNA]</scope>
    <source>
        <strain evidence="3">JCM 3106</strain>
    </source>
</reference>
<feature type="domain" description="NAD-dependent epimerase/dehydratase" evidence="1">
    <location>
        <begin position="8"/>
        <end position="243"/>
    </location>
</feature>
<dbReference type="RefSeq" id="WP_344897943.1">
    <property type="nucleotide sequence ID" value="NZ_BAAAWD010000011.1"/>
</dbReference>
<organism evidence="2 3">
    <name type="scientific">Streptosporangium longisporum</name>
    <dbReference type="NCBI Taxonomy" id="46187"/>
    <lineage>
        <taxon>Bacteria</taxon>
        <taxon>Bacillati</taxon>
        <taxon>Actinomycetota</taxon>
        <taxon>Actinomycetes</taxon>
        <taxon>Streptosporangiales</taxon>
        <taxon>Streptosporangiaceae</taxon>
        <taxon>Streptosporangium</taxon>
    </lineage>
</organism>
<dbReference type="InterPro" id="IPR036291">
    <property type="entry name" value="NAD(P)-bd_dom_sf"/>
</dbReference>
<sequence length="331" mass="35564">MGSNAAKVVVTGGLGFLGSHLVEALVRRGDEVTVFDGGPPPPGLDGGAGPRYVGGDIRDPEALADVITGDVDTVYHLAAVVGVDRYIDRPLDVIDINLMGTRNVLELTERAGARLVLASTSEVFGKNPAVPWAEDDDRVLGSTATDRWSYSSSKALAEHLTFAYMRQRGLDATIVRYFNVYGPRQRPGFVVSRSIHRALRGLPPVLYDDGGQTRCFTFVDDAIAATVEAGTADVALGECFNIGSSVETTVRELIELVVELTDGDKAVAVDPRDGFGSAYQDLSRRVPDTSKALAVLGWRTTTDLRDGLSRTIEWARANPWWLEQPDSGSAA</sequence>
<dbReference type="PANTHER" id="PTHR43245">
    <property type="entry name" value="BIFUNCTIONAL POLYMYXIN RESISTANCE PROTEIN ARNA"/>
    <property type="match status" value="1"/>
</dbReference>
<dbReference type="Pfam" id="PF01370">
    <property type="entry name" value="Epimerase"/>
    <property type="match status" value="1"/>
</dbReference>
<keyword evidence="3" id="KW-1185">Reference proteome</keyword>
<dbReference type="Proteomes" id="UP001499930">
    <property type="component" value="Unassembled WGS sequence"/>
</dbReference>
<dbReference type="SUPFAM" id="SSF51735">
    <property type="entry name" value="NAD(P)-binding Rossmann-fold domains"/>
    <property type="match status" value="1"/>
</dbReference>
<evidence type="ECO:0000313" key="2">
    <source>
        <dbReference type="EMBL" id="GAA3014317.1"/>
    </source>
</evidence>
<comment type="caution">
    <text evidence="2">The sequence shown here is derived from an EMBL/GenBank/DDBJ whole genome shotgun (WGS) entry which is preliminary data.</text>
</comment>
<dbReference type="EMBL" id="BAAAWD010000011">
    <property type="protein sequence ID" value="GAA3014317.1"/>
    <property type="molecule type" value="Genomic_DNA"/>
</dbReference>
<dbReference type="Gene3D" id="3.40.50.720">
    <property type="entry name" value="NAD(P)-binding Rossmann-like Domain"/>
    <property type="match status" value="1"/>
</dbReference>
<accession>A0ABP6KJN0</accession>
<evidence type="ECO:0000259" key="1">
    <source>
        <dbReference type="Pfam" id="PF01370"/>
    </source>
</evidence>
<gene>
    <name evidence="2" type="ORF">GCM10017559_42010</name>
</gene>
<name>A0ABP6KJN0_9ACTN</name>
<protein>
    <submittedName>
        <fullName evidence="2">SDR family NAD(P)-dependent oxidoreductase</fullName>
    </submittedName>
</protein>
<dbReference type="PANTHER" id="PTHR43245:SF13">
    <property type="entry name" value="UDP-D-APIOSE_UDP-D-XYLOSE SYNTHASE 2"/>
    <property type="match status" value="1"/>
</dbReference>
<dbReference type="InterPro" id="IPR001509">
    <property type="entry name" value="Epimerase_deHydtase"/>
</dbReference>
<proteinExistence type="predicted"/>
<dbReference type="InterPro" id="IPR050177">
    <property type="entry name" value="Lipid_A_modif_metabolic_enz"/>
</dbReference>
<evidence type="ECO:0000313" key="3">
    <source>
        <dbReference type="Proteomes" id="UP001499930"/>
    </source>
</evidence>